<keyword evidence="8" id="KW-1133">Transmembrane helix</keyword>
<reference evidence="14" key="1">
    <citation type="submission" date="2022-03" db="EMBL/GenBank/DDBJ databases">
        <authorList>
            <person name="Martin C."/>
        </authorList>
    </citation>
    <scope>NUCLEOTIDE SEQUENCE</scope>
</reference>
<evidence type="ECO:0000256" key="1">
    <source>
        <dbReference type="ARBA" id="ARBA00004606"/>
    </source>
</evidence>
<protein>
    <submittedName>
        <fullName evidence="14">Uncharacterized protein</fullName>
    </submittedName>
</protein>
<keyword evidence="7" id="KW-0735">Signal-anchor</keyword>
<feature type="domain" description="Galactosyltransferase N-terminal" evidence="13">
    <location>
        <begin position="34"/>
        <end position="82"/>
    </location>
</feature>
<dbReference type="GO" id="GO:0005794">
    <property type="term" value="C:Golgi apparatus"/>
    <property type="evidence" value="ECO:0007669"/>
    <property type="project" value="TreeGrafter"/>
</dbReference>
<evidence type="ECO:0000256" key="4">
    <source>
        <dbReference type="ARBA" id="ARBA00022676"/>
    </source>
</evidence>
<organism evidence="14 15">
    <name type="scientific">Owenia fusiformis</name>
    <name type="common">Polychaete worm</name>
    <dbReference type="NCBI Taxonomy" id="6347"/>
    <lineage>
        <taxon>Eukaryota</taxon>
        <taxon>Metazoa</taxon>
        <taxon>Spiralia</taxon>
        <taxon>Lophotrochozoa</taxon>
        <taxon>Annelida</taxon>
        <taxon>Polychaeta</taxon>
        <taxon>Sedentaria</taxon>
        <taxon>Canalipalpata</taxon>
        <taxon>Sabellida</taxon>
        <taxon>Oweniida</taxon>
        <taxon>Oweniidae</taxon>
        <taxon>Owenia</taxon>
    </lineage>
</organism>
<keyword evidence="15" id="KW-1185">Reference proteome</keyword>
<gene>
    <name evidence="14" type="ORF">OFUS_LOCUS24725</name>
</gene>
<dbReference type="GO" id="GO:0008378">
    <property type="term" value="F:galactosyltransferase activity"/>
    <property type="evidence" value="ECO:0007669"/>
    <property type="project" value="TreeGrafter"/>
</dbReference>
<dbReference type="SUPFAM" id="SSF53448">
    <property type="entry name" value="Nucleotide-diphospho-sugar transferases"/>
    <property type="match status" value="1"/>
</dbReference>
<evidence type="ECO:0000256" key="7">
    <source>
        <dbReference type="ARBA" id="ARBA00022968"/>
    </source>
</evidence>
<feature type="domain" description="Galactosyltransferase C-terminal" evidence="12">
    <location>
        <begin position="86"/>
        <end position="164"/>
    </location>
</feature>
<dbReference type="InterPro" id="IPR003859">
    <property type="entry name" value="Galactosyl_T"/>
</dbReference>
<comment type="caution">
    <text evidence="14">The sequence shown here is derived from an EMBL/GenBank/DDBJ whole genome shotgun (WGS) entry which is preliminary data.</text>
</comment>
<keyword evidence="4" id="KW-0328">Glycosyltransferase</keyword>
<dbReference type="Pfam" id="PF02709">
    <property type="entry name" value="Glyco_transf_7C"/>
    <property type="match status" value="1"/>
</dbReference>
<dbReference type="InterPro" id="IPR029044">
    <property type="entry name" value="Nucleotide-diphossugar_trans"/>
</dbReference>
<comment type="similarity">
    <text evidence="3">Belongs to the glycosyltransferase 7 family.</text>
</comment>
<keyword evidence="5" id="KW-0808">Transferase</keyword>
<dbReference type="GO" id="GO:0016020">
    <property type="term" value="C:membrane"/>
    <property type="evidence" value="ECO:0007669"/>
    <property type="project" value="UniProtKB-SubCell"/>
</dbReference>
<evidence type="ECO:0000313" key="15">
    <source>
        <dbReference type="Proteomes" id="UP000749559"/>
    </source>
</evidence>
<dbReference type="GO" id="GO:0005975">
    <property type="term" value="P:carbohydrate metabolic process"/>
    <property type="evidence" value="ECO:0007669"/>
    <property type="project" value="InterPro"/>
</dbReference>
<evidence type="ECO:0000256" key="11">
    <source>
        <dbReference type="SAM" id="MobiDB-lite"/>
    </source>
</evidence>
<dbReference type="Gene3D" id="3.90.550.10">
    <property type="entry name" value="Spore Coat Polysaccharide Biosynthesis Protein SpsA, Chain A"/>
    <property type="match status" value="1"/>
</dbReference>
<name>A0A8S4Q3R7_OWEFU</name>
<dbReference type="InterPro" id="IPR027995">
    <property type="entry name" value="Galactosyl_T_N"/>
</dbReference>
<dbReference type="AlphaFoldDB" id="A0A8S4Q3R7"/>
<dbReference type="Proteomes" id="UP000749559">
    <property type="component" value="Unassembled WGS sequence"/>
</dbReference>
<dbReference type="PANTHER" id="PTHR19300:SF57">
    <property type="entry name" value="BETA-1,4-N-ACETYLGALACTOSAMINYLTRANSFERASE"/>
    <property type="match status" value="1"/>
</dbReference>
<proteinExistence type="inferred from homology"/>
<keyword evidence="9" id="KW-0472">Membrane</keyword>
<evidence type="ECO:0000313" key="14">
    <source>
        <dbReference type="EMBL" id="CAH1800888.1"/>
    </source>
</evidence>
<evidence type="ECO:0000256" key="3">
    <source>
        <dbReference type="ARBA" id="ARBA00005735"/>
    </source>
</evidence>
<evidence type="ECO:0000256" key="6">
    <source>
        <dbReference type="ARBA" id="ARBA00022692"/>
    </source>
</evidence>
<comment type="pathway">
    <text evidence="2">Protein modification; protein glycosylation.</text>
</comment>
<sequence>MRAQKFCGERRKATGRRNDRPQGRRRKFDWGDYTHNFNRGYLFNVGYREALKLTDNTTDGLCVIRHDIDLLLEDDRLIYECSRDPTHFSVGVDTLQYRLSYDLLFGGVVAILGEQFNEVNGFSNIYFGWGGEDDDFRARLFEFGFIPVHHKNVSWARYSMLTHKHADETQNNVRHDLLRNGYQRYNCDGLSSTMYTVTNTEFKKHNIFIRINTPVDLKMSTICMNCFYKDPSIDICNKVQPKYEENKANVKQNIMFFPFGLMCIAQIAHCTN</sequence>
<dbReference type="PRINTS" id="PR02050">
    <property type="entry name" value="B14GALTRFASE"/>
</dbReference>
<dbReference type="OrthoDB" id="10038994at2759"/>
<dbReference type="InterPro" id="IPR027791">
    <property type="entry name" value="Galactosyl_T_C"/>
</dbReference>
<evidence type="ECO:0000256" key="9">
    <source>
        <dbReference type="ARBA" id="ARBA00023136"/>
    </source>
</evidence>
<accession>A0A8S4Q3R7</accession>
<dbReference type="EMBL" id="CAIIXF020000012">
    <property type="protein sequence ID" value="CAH1800888.1"/>
    <property type="molecule type" value="Genomic_DNA"/>
</dbReference>
<feature type="region of interest" description="Disordered" evidence="11">
    <location>
        <begin position="1"/>
        <end position="23"/>
    </location>
</feature>
<evidence type="ECO:0000256" key="8">
    <source>
        <dbReference type="ARBA" id="ARBA00022989"/>
    </source>
</evidence>
<evidence type="ECO:0000256" key="10">
    <source>
        <dbReference type="ARBA" id="ARBA00023180"/>
    </source>
</evidence>
<evidence type="ECO:0000259" key="13">
    <source>
        <dbReference type="Pfam" id="PF13733"/>
    </source>
</evidence>
<keyword evidence="10" id="KW-0325">Glycoprotein</keyword>
<evidence type="ECO:0000259" key="12">
    <source>
        <dbReference type="Pfam" id="PF02709"/>
    </source>
</evidence>
<feature type="compositionally biased region" description="Basic and acidic residues" evidence="11">
    <location>
        <begin position="7"/>
        <end position="23"/>
    </location>
</feature>
<evidence type="ECO:0000256" key="5">
    <source>
        <dbReference type="ARBA" id="ARBA00022679"/>
    </source>
</evidence>
<keyword evidence="6" id="KW-0812">Transmembrane</keyword>
<dbReference type="Pfam" id="PF13733">
    <property type="entry name" value="Glyco_transf_7N"/>
    <property type="match status" value="1"/>
</dbReference>
<comment type="subcellular location">
    <subcellularLocation>
        <location evidence="1">Membrane</location>
        <topology evidence="1">Single-pass type II membrane protein</topology>
    </subcellularLocation>
</comment>
<evidence type="ECO:0000256" key="2">
    <source>
        <dbReference type="ARBA" id="ARBA00004922"/>
    </source>
</evidence>
<dbReference type="PANTHER" id="PTHR19300">
    <property type="entry name" value="BETA-1,4-GALACTOSYLTRANSFERASE"/>
    <property type="match status" value="1"/>
</dbReference>